<keyword evidence="3" id="KW-1185">Reference proteome</keyword>
<dbReference type="Proteomes" id="UP000245383">
    <property type="component" value="Unassembled WGS sequence"/>
</dbReference>
<dbReference type="AlphaFoldDB" id="A0A2T9Y8T0"/>
<evidence type="ECO:0000313" key="2">
    <source>
        <dbReference type="EMBL" id="PVU88726.1"/>
    </source>
</evidence>
<comment type="caution">
    <text evidence="2">The sequence shown here is derived from an EMBL/GenBank/DDBJ whole genome shotgun (WGS) entry which is preliminary data.</text>
</comment>
<protein>
    <submittedName>
        <fullName evidence="2">Uncharacterized protein</fullName>
    </submittedName>
</protein>
<gene>
    <name evidence="2" type="ORF">BB561_005725</name>
</gene>
<organism evidence="2 3">
    <name type="scientific">Smittium simulii</name>
    <dbReference type="NCBI Taxonomy" id="133385"/>
    <lineage>
        <taxon>Eukaryota</taxon>
        <taxon>Fungi</taxon>
        <taxon>Fungi incertae sedis</taxon>
        <taxon>Zoopagomycota</taxon>
        <taxon>Kickxellomycotina</taxon>
        <taxon>Harpellomycetes</taxon>
        <taxon>Harpellales</taxon>
        <taxon>Legeriomycetaceae</taxon>
        <taxon>Smittium</taxon>
    </lineage>
</organism>
<name>A0A2T9Y8T0_9FUNG</name>
<proteinExistence type="predicted"/>
<sequence>MQKLHRLAKRQSILGLVTRSFTVVQNTPISFAAALWRNQVRPAIFNSKNNLITAINFRKFSSKEKDTNLLGVNKFEQMIRTRESMKSLKSNKYTRDVSINEESNEDNSQNPVKNKFIELPKPKQSKKSKLLKAQKLIKLQKAKLHKAQKLLKLKKAKFLESQKLKKAKLLEKQKLRQPKRAKLELSKLSCLKKTR</sequence>
<feature type="region of interest" description="Disordered" evidence="1">
    <location>
        <begin position="86"/>
        <end position="114"/>
    </location>
</feature>
<reference evidence="2 3" key="1">
    <citation type="journal article" date="2018" name="MBio">
        <title>Comparative Genomics Reveals the Core Gene Toolbox for the Fungus-Insect Symbiosis.</title>
        <authorList>
            <person name="Wang Y."/>
            <person name="Stata M."/>
            <person name="Wang W."/>
            <person name="Stajich J.E."/>
            <person name="White M.M."/>
            <person name="Moncalvo J.M."/>
        </authorList>
    </citation>
    <scope>NUCLEOTIDE SEQUENCE [LARGE SCALE GENOMIC DNA]</scope>
    <source>
        <strain evidence="2 3">SWE-8-4</strain>
    </source>
</reference>
<evidence type="ECO:0000256" key="1">
    <source>
        <dbReference type="SAM" id="MobiDB-lite"/>
    </source>
</evidence>
<evidence type="ECO:0000313" key="3">
    <source>
        <dbReference type="Proteomes" id="UP000245383"/>
    </source>
</evidence>
<dbReference type="EMBL" id="MBFR01000364">
    <property type="protein sequence ID" value="PVU88726.1"/>
    <property type="molecule type" value="Genomic_DNA"/>
</dbReference>
<accession>A0A2T9Y8T0</accession>